<dbReference type="EMBL" id="CP008944">
    <property type="protein sequence ID" value="AIG64488.1"/>
    <property type="molecule type" value="Genomic_DNA"/>
</dbReference>
<dbReference type="RefSeq" id="WP_038606276.1">
    <property type="nucleotide sequence ID" value="NZ_CP008944.1"/>
</dbReference>
<evidence type="ECO:0000313" key="1">
    <source>
        <dbReference type="EMBL" id="AIG64488.1"/>
    </source>
</evidence>
<name>A0ABM5QNY4_9CORY</name>
<gene>
    <name evidence="1" type="ORF">CATYP_07700</name>
</gene>
<evidence type="ECO:0000313" key="2">
    <source>
        <dbReference type="Proteomes" id="UP000028504"/>
    </source>
</evidence>
<organism evidence="1 2">
    <name type="scientific">Corynebacterium atypicum</name>
    <dbReference type="NCBI Taxonomy" id="191610"/>
    <lineage>
        <taxon>Bacteria</taxon>
        <taxon>Bacillati</taxon>
        <taxon>Actinomycetota</taxon>
        <taxon>Actinomycetes</taxon>
        <taxon>Mycobacteriales</taxon>
        <taxon>Corynebacteriaceae</taxon>
        <taxon>Corynebacterium</taxon>
    </lineage>
</organism>
<dbReference type="Proteomes" id="UP000028504">
    <property type="component" value="Chromosome"/>
</dbReference>
<accession>A0ABM5QNY4</accession>
<evidence type="ECO:0008006" key="3">
    <source>
        <dbReference type="Google" id="ProtNLM"/>
    </source>
</evidence>
<proteinExistence type="predicted"/>
<reference evidence="1 2" key="1">
    <citation type="submission" date="2014-07" db="EMBL/GenBank/DDBJ databases">
        <title>Complete genome sequence of Corynebacterium atypicum DSM 44849: identifiction of the mycolic acid biosynthesis genes.</title>
        <authorList>
            <person name="Tippelt A."/>
            <person name="Mollmann S."/>
            <person name="Albersmeier A."/>
            <person name="Jaenicke S."/>
            <person name="Ruckert C."/>
            <person name="Tauch A."/>
        </authorList>
    </citation>
    <scope>NUCLEOTIDE SEQUENCE [LARGE SCALE GENOMIC DNA]</scope>
    <source>
        <strain evidence="1 2">R2070</strain>
    </source>
</reference>
<protein>
    <recommendedName>
        <fullName evidence="3">DUF222 domain-containing protein</fullName>
    </recommendedName>
</protein>
<keyword evidence="2" id="KW-1185">Reference proteome</keyword>
<sequence>MTMLMTTPLACRSFAAPARASFRRAVLRVEGLPRKLRPVVEDLMQRCLPTQPPAQPSGTLDDLLAAADCTHWNPDPGHRGAVRCAQELKAPRRELEDLAVQLEELAAAHRFRAELTWR</sequence>